<keyword evidence="6" id="KW-0732">Signal</keyword>
<dbReference type="PROSITE" id="PS00191">
    <property type="entry name" value="CYTOCHROME_B5_1"/>
    <property type="match status" value="1"/>
</dbReference>
<dbReference type="SUPFAM" id="SSF55856">
    <property type="entry name" value="Cytochrome b5-like heme/steroid binding domain"/>
    <property type="match status" value="1"/>
</dbReference>
<dbReference type="Pfam" id="PF00173">
    <property type="entry name" value="Cyt-b5"/>
    <property type="match status" value="1"/>
</dbReference>
<sequence>MGYIGVSLILASFVWVIVAPPPWIHPFMPPFLLAWRNDTKLLPPSSRSKSSSPPPPSDQHESKTTTSTTTTNGHASEPSTKEQPRNAPPPPTLNLPEGTIAAPAPGPAPRNATAAAVAMPPPPPPPAIHCSSPNPAIPAPPMVTEPETEEQTTPKATPAAPAASVPSFTLEEPSKAPAPPSLGASLSSPSGSSLGKGSMPPPPPPSTTSANMMPPPAPTPRGPVPPRLAAFPAMNSPQRARGPVPNRGPAPGSSSSLGSSLAPPPTHSAKAPKPTRKVILTPGHSPLDWARISGPNADLRNLPPSTPYLKVTPSMLKKMTGRKGKDAWMALGGRVYNISPYLPYHPAGEPELLRGAGRDATKLFGEIHPWVNYETMLSACLVGLLVDEEEGTKPSAMDEMD</sequence>
<feature type="signal peptide" evidence="6">
    <location>
        <begin position="1"/>
        <end position="19"/>
    </location>
</feature>
<evidence type="ECO:0000256" key="1">
    <source>
        <dbReference type="ARBA" id="ARBA00022617"/>
    </source>
</evidence>
<dbReference type="InterPro" id="IPR018506">
    <property type="entry name" value="Cyt_B5_heme-BS"/>
</dbReference>
<evidence type="ECO:0000256" key="4">
    <source>
        <dbReference type="RuleBase" id="RU362121"/>
    </source>
</evidence>
<dbReference type="SMART" id="SM01117">
    <property type="entry name" value="Cyt-b5"/>
    <property type="match status" value="1"/>
</dbReference>
<keyword evidence="2 4" id="KW-0479">Metal-binding</keyword>
<feature type="compositionally biased region" description="Low complexity" evidence="5">
    <location>
        <begin position="181"/>
        <end position="198"/>
    </location>
</feature>
<dbReference type="InterPro" id="IPR001199">
    <property type="entry name" value="Cyt_B5-like_heme/steroid-bd"/>
</dbReference>
<dbReference type="STRING" id="1445577.A0A010RD42"/>
<protein>
    <recommendedName>
        <fullName evidence="7">Cytochrome b5 heme-binding domain-containing protein</fullName>
    </recommendedName>
</protein>
<dbReference type="GO" id="GO:0046872">
    <property type="term" value="F:metal ion binding"/>
    <property type="evidence" value="ECO:0007669"/>
    <property type="project" value="UniProtKB-UniRule"/>
</dbReference>
<dbReference type="PANTHER" id="PTHR46237:SF1">
    <property type="entry name" value="CYTOCHROME B5 REDUCTASE 4"/>
    <property type="match status" value="1"/>
</dbReference>
<dbReference type="OrthoDB" id="432299at2759"/>
<dbReference type="PROSITE" id="PS50255">
    <property type="entry name" value="CYTOCHROME_B5_2"/>
    <property type="match status" value="1"/>
</dbReference>
<evidence type="ECO:0000256" key="3">
    <source>
        <dbReference type="ARBA" id="ARBA00023004"/>
    </source>
</evidence>
<feature type="compositionally biased region" description="Pro residues" evidence="5">
    <location>
        <begin position="213"/>
        <end position="226"/>
    </location>
</feature>
<feature type="compositionally biased region" description="Low complexity" evidence="5">
    <location>
        <begin position="151"/>
        <end position="163"/>
    </location>
</feature>
<dbReference type="FunFam" id="3.10.120.10:FF:000001">
    <property type="entry name" value="Cytochrome b5 reductase 4"/>
    <property type="match status" value="1"/>
</dbReference>
<name>A0A010RD42_9PEZI</name>
<dbReference type="AlphaFoldDB" id="A0A010RD42"/>
<dbReference type="KEGG" id="cfj:CFIO01_04622"/>
<evidence type="ECO:0000256" key="6">
    <source>
        <dbReference type="SAM" id="SignalP"/>
    </source>
</evidence>
<dbReference type="GO" id="GO:0005737">
    <property type="term" value="C:cytoplasm"/>
    <property type="evidence" value="ECO:0007669"/>
    <property type="project" value="TreeGrafter"/>
</dbReference>
<evidence type="ECO:0000259" key="7">
    <source>
        <dbReference type="PROSITE" id="PS50255"/>
    </source>
</evidence>
<keyword evidence="9" id="KW-1185">Reference proteome</keyword>
<dbReference type="eggNOG" id="KOG0536">
    <property type="taxonomic scope" value="Eukaryota"/>
</dbReference>
<evidence type="ECO:0000256" key="5">
    <source>
        <dbReference type="SAM" id="MobiDB-lite"/>
    </source>
</evidence>
<dbReference type="HOGENOM" id="CLU_046313_0_1_1"/>
<dbReference type="Proteomes" id="UP000020467">
    <property type="component" value="Unassembled WGS sequence"/>
</dbReference>
<keyword evidence="3 4" id="KW-0408">Iron</keyword>
<feature type="compositionally biased region" description="Low complexity" evidence="5">
    <location>
        <begin position="109"/>
        <end position="118"/>
    </location>
</feature>
<feature type="domain" description="Cytochrome b5 heme-binding" evidence="7">
    <location>
        <begin position="308"/>
        <end position="386"/>
    </location>
</feature>
<dbReference type="PANTHER" id="PTHR46237">
    <property type="entry name" value="CYTOCHROME B5 REDUCTASE 4 FAMILY MEMBER"/>
    <property type="match status" value="1"/>
</dbReference>
<comment type="similarity">
    <text evidence="4">Belongs to the cytochrome b5 family.</text>
</comment>
<gene>
    <name evidence="8" type="ORF">CFIO01_04622</name>
</gene>
<comment type="caution">
    <text evidence="8">The sequence shown here is derived from an EMBL/GenBank/DDBJ whole genome shotgun (WGS) entry which is preliminary data.</text>
</comment>
<dbReference type="Gene3D" id="3.10.120.10">
    <property type="entry name" value="Cytochrome b5-like heme/steroid binding domain"/>
    <property type="match status" value="1"/>
</dbReference>
<keyword evidence="1 4" id="KW-0349">Heme</keyword>
<dbReference type="InterPro" id="IPR051872">
    <property type="entry name" value="Cytochrome_b5/Flavoprotein_Rdt"/>
</dbReference>
<dbReference type="GO" id="GO:0004128">
    <property type="term" value="F:cytochrome-b5 reductase activity, acting on NAD(P)H"/>
    <property type="evidence" value="ECO:0007669"/>
    <property type="project" value="TreeGrafter"/>
</dbReference>
<dbReference type="EMBL" id="JARH01000889">
    <property type="protein sequence ID" value="EXF75689.1"/>
    <property type="molecule type" value="Genomic_DNA"/>
</dbReference>
<dbReference type="InterPro" id="IPR036400">
    <property type="entry name" value="Cyt_B5-like_heme/steroid_sf"/>
</dbReference>
<evidence type="ECO:0000313" key="9">
    <source>
        <dbReference type="Proteomes" id="UP000020467"/>
    </source>
</evidence>
<organism evidence="8 9">
    <name type="scientific">Colletotrichum fioriniae PJ7</name>
    <dbReference type="NCBI Taxonomy" id="1445577"/>
    <lineage>
        <taxon>Eukaryota</taxon>
        <taxon>Fungi</taxon>
        <taxon>Dikarya</taxon>
        <taxon>Ascomycota</taxon>
        <taxon>Pezizomycotina</taxon>
        <taxon>Sordariomycetes</taxon>
        <taxon>Hypocreomycetidae</taxon>
        <taxon>Glomerellales</taxon>
        <taxon>Glomerellaceae</taxon>
        <taxon>Colletotrichum</taxon>
        <taxon>Colletotrichum acutatum species complex</taxon>
    </lineage>
</organism>
<feature type="chain" id="PRO_5001455733" description="Cytochrome b5 heme-binding domain-containing protein" evidence="6">
    <location>
        <begin position="20"/>
        <end position="401"/>
    </location>
</feature>
<feature type="compositionally biased region" description="Low complexity" evidence="5">
    <location>
        <begin position="249"/>
        <end position="261"/>
    </location>
</feature>
<reference evidence="8 9" key="1">
    <citation type="submission" date="2014-02" db="EMBL/GenBank/DDBJ databases">
        <title>The genome sequence of Colletotrichum fioriniae PJ7.</title>
        <authorList>
            <person name="Baroncelli R."/>
            <person name="Thon M.R."/>
        </authorList>
    </citation>
    <scope>NUCLEOTIDE SEQUENCE [LARGE SCALE GENOMIC DNA]</scope>
    <source>
        <strain evidence="8 9">PJ7</strain>
    </source>
</reference>
<accession>A0A010RD42</accession>
<evidence type="ECO:0000256" key="2">
    <source>
        <dbReference type="ARBA" id="ARBA00022723"/>
    </source>
</evidence>
<proteinExistence type="inferred from homology"/>
<feature type="region of interest" description="Disordered" evidence="5">
    <location>
        <begin position="43"/>
        <end position="282"/>
    </location>
</feature>
<evidence type="ECO:0000313" key="8">
    <source>
        <dbReference type="EMBL" id="EXF75689.1"/>
    </source>
</evidence>
<dbReference type="GO" id="GO:0020037">
    <property type="term" value="F:heme binding"/>
    <property type="evidence" value="ECO:0007669"/>
    <property type="project" value="UniProtKB-UniRule"/>
</dbReference>